<feature type="compositionally biased region" description="Gly residues" evidence="1">
    <location>
        <begin position="1127"/>
        <end position="1137"/>
    </location>
</feature>
<feature type="region of interest" description="Disordered" evidence="1">
    <location>
        <begin position="1199"/>
        <end position="1250"/>
    </location>
</feature>
<feature type="region of interest" description="Disordered" evidence="1">
    <location>
        <begin position="1032"/>
        <end position="1073"/>
    </location>
</feature>
<protein>
    <submittedName>
        <fullName evidence="2">Uncharacterized protein</fullName>
    </submittedName>
</protein>
<dbReference type="Gene3D" id="1.20.5.190">
    <property type="match status" value="1"/>
</dbReference>
<name>A0A835SZ62_9CHLO</name>
<dbReference type="CDD" id="cd23767">
    <property type="entry name" value="IQCD"/>
    <property type="match status" value="1"/>
</dbReference>
<sequence length="1392" mass="132521">MPLTRVVADPWAGSDSVPQFAPLPVDTTSRHVPLTAERAEELVRTHIERTRPSLDAGVLLDEAALVEASGLLSRAAATGAAATAAARVARTNSTPSQQLGERDGVSGVGLGLGVQVGPQLRDGYDSGPPTCSPSKRPGPRIGEEDEEEEEEAESGRAAPSPATRARMLDPDLMAAWMGGAAQPEAAGGGGVAGAGQSELARGTSCPEAFLAQEAAAAASAGTGDALEPLANHHMWMANRGRALGGYDPGAGHTGLLYCAKGVLEAAGGARRAHLLGDGWQARDTVSIIRQRNHGIGGGWGGGFLGESRGARLTRLAAEGAPSEVVHSLAAVIIQSYCRGWKARREVARMRSLRRSDAEAAAARASALAAAAALAREQERCRRQLRAAAKDCLLAVQAQQDYELTRSRLAAARGLGAGAAAAPPPPPPSIPRALWGRCQELGLDPIQILLDGGMLSRQIEDIIAASQLAAQLPRRVADAAARMCVNTGDGFGTGAANATGAAGRYGGGSRRTREDASSGGGGGGGGGGLPNSASDDGGAGLSSAARANSGVFAPDAEGSASTNVGLGTASSFVTAASGGLASGGSGYLTPRVSLPGHRSVSTMLRASLAGSASAKQLLPLGAGGGGVGGGGGRGGGGGSGAGRAYNTAELVEQLLQQQALSTLTLPNGPGSAGPLGVGRKTSMAQTAVPGAAAGSGGMVLAAGKLNPARRMSASGAVGAGGGVGSGGGGAVQGGGAGGFMANRRPNGGFAAGPTSPYLGGVFAGAGAALNAASGASAPGFGRLSMPANAFPAQQSFATGGGGMTGTRAQLAGPSGRQRRLSDSVGGGDGVASGLVSQASATAALLPCVPPAPSGAAPDSAYADPYPPLRARSFIWREHGHGSLSAPGVPALGAGAAGAGPGAAAGGGPPLAPIRTTRMSHNGSPAAAAAAGPAGASSVAMAALLANMGVGSAATSGAGQHGSPHVSHPRAASTSMLGAAAAAAAAAAAVGSPRPSSAMLQGLGLGLGSATNSPLAAVAAGGGAFARLAAHSSASSFGDGSPGLPLRRRHSYVGSPTPSSSGGESLTPAPGLNGGGGLGGVDGVAMLQLQAPGAAPRGLGGAVGGAVGSGGSMSGPVGAAAVAAALGRAGAGGGSGSGSGKASPGNGSPRPFTQGMVARQASSSSLGPFSAQHGSVANTPGAPLPPLLMAHGSLGALHGAGAAGSGVSSGVSSGSASPSVSSLNNTPGSGGVAGPVPPGAGEVPFGRASIRRGSNLAPTPVAAALAATASPPPAHPPPHPPVAPGVSGSPITARRLHSLAPQAQGPMGVGSSNLSASTAGTANAGAGGSGGVGAGGGGTSVGLSPVGLTAAGLVGGLAAFPQSPIASPGNSFSGLNGPFASAALVPSPPERPRP</sequence>
<dbReference type="OrthoDB" id="552607at2759"/>
<feature type="compositionally biased region" description="Gly residues" evidence="1">
    <location>
        <begin position="517"/>
        <end position="528"/>
    </location>
</feature>
<evidence type="ECO:0000256" key="1">
    <source>
        <dbReference type="SAM" id="MobiDB-lite"/>
    </source>
</evidence>
<comment type="caution">
    <text evidence="2">The sequence shown here is derived from an EMBL/GenBank/DDBJ whole genome shotgun (WGS) entry which is preliminary data.</text>
</comment>
<feature type="compositionally biased region" description="Polar residues" evidence="1">
    <location>
        <begin position="1362"/>
        <end position="1372"/>
    </location>
</feature>
<dbReference type="EMBL" id="JAEHOD010000058">
    <property type="protein sequence ID" value="KAG2434401.1"/>
    <property type="molecule type" value="Genomic_DNA"/>
</dbReference>
<feature type="compositionally biased region" description="Polar residues" evidence="1">
    <location>
        <begin position="90"/>
        <end position="99"/>
    </location>
</feature>
<dbReference type="Proteomes" id="UP000613740">
    <property type="component" value="Unassembled WGS sequence"/>
</dbReference>
<gene>
    <name evidence="2" type="ORF">HYH02_012413</name>
</gene>
<feature type="compositionally biased region" description="Low complexity" evidence="1">
    <location>
        <begin position="530"/>
        <end position="540"/>
    </location>
</feature>
<feature type="region of interest" description="Disordered" evidence="1">
    <location>
        <begin position="951"/>
        <end position="970"/>
    </location>
</feature>
<accession>A0A835SZ62</accession>
<proteinExistence type="predicted"/>
<feature type="compositionally biased region" description="Acidic residues" evidence="1">
    <location>
        <begin position="143"/>
        <end position="152"/>
    </location>
</feature>
<feature type="region of interest" description="Disordered" evidence="1">
    <location>
        <begin position="798"/>
        <end position="827"/>
    </location>
</feature>
<feature type="compositionally biased region" description="Low complexity" evidence="1">
    <location>
        <begin position="1199"/>
        <end position="1221"/>
    </location>
</feature>
<organism evidence="2 3">
    <name type="scientific">Chlamydomonas schloesseri</name>
    <dbReference type="NCBI Taxonomy" id="2026947"/>
    <lineage>
        <taxon>Eukaryota</taxon>
        <taxon>Viridiplantae</taxon>
        <taxon>Chlorophyta</taxon>
        <taxon>core chlorophytes</taxon>
        <taxon>Chlorophyceae</taxon>
        <taxon>CS clade</taxon>
        <taxon>Chlamydomonadales</taxon>
        <taxon>Chlamydomonadaceae</taxon>
        <taxon>Chlamydomonas</taxon>
    </lineage>
</organism>
<feature type="compositionally biased region" description="Low complexity" evidence="1">
    <location>
        <begin position="1052"/>
        <end position="1066"/>
    </location>
</feature>
<feature type="compositionally biased region" description="Polar residues" evidence="1">
    <location>
        <begin position="1158"/>
        <end position="1176"/>
    </location>
</feature>
<dbReference type="Pfam" id="PF00612">
    <property type="entry name" value="IQ"/>
    <property type="match status" value="1"/>
</dbReference>
<feature type="region of interest" description="Disordered" evidence="1">
    <location>
        <begin position="1127"/>
        <end position="1176"/>
    </location>
</feature>
<feature type="compositionally biased region" description="Pro residues" evidence="1">
    <location>
        <begin position="1268"/>
        <end position="1281"/>
    </location>
</feature>
<dbReference type="PROSITE" id="PS50096">
    <property type="entry name" value="IQ"/>
    <property type="match status" value="1"/>
</dbReference>
<reference evidence="2" key="1">
    <citation type="journal article" date="2020" name="bioRxiv">
        <title>Comparative genomics of Chlamydomonas.</title>
        <authorList>
            <person name="Craig R.J."/>
            <person name="Hasan A.R."/>
            <person name="Ness R.W."/>
            <person name="Keightley P.D."/>
        </authorList>
    </citation>
    <scope>NUCLEOTIDE SEQUENCE</scope>
    <source>
        <strain evidence="2">CCAP 11/173</strain>
    </source>
</reference>
<feature type="region of interest" description="Disordered" evidence="1">
    <location>
        <begin position="495"/>
        <end position="540"/>
    </location>
</feature>
<keyword evidence="3" id="KW-1185">Reference proteome</keyword>
<feature type="region of interest" description="Disordered" evidence="1">
    <location>
        <begin position="1264"/>
        <end position="1288"/>
    </location>
</feature>
<dbReference type="SMART" id="SM00015">
    <property type="entry name" value="IQ"/>
    <property type="match status" value="1"/>
</dbReference>
<feature type="region of interest" description="Disordered" evidence="1">
    <location>
        <begin position="89"/>
        <end position="164"/>
    </location>
</feature>
<dbReference type="InterPro" id="IPR000048">
    <property type="entry name" value="IQ_motif_EF-hand-BS"/>
</dbReference>
<evidence type="ECO:0000313" key="2">
    <source>
        <dbReference type="EMBL" id="KAG2434401.1"/>
    </source>
</evidence>
<evidence type="ECO:0000313" key="3">
    <source>
        <dbReference type="Proteomes" id="UP000613740"/>
    </source>
</evidence>
<feature type="region of interest" description="Disordered" evidence="1">
    <location>
        <begin position="1357"/>
        <end position="1392"/>
    </location>
</feature>